<protein>
    <recommendedName>
        <fullName evidence="15">Cytochrome oxidase assembly protein</fullName>
    </recommendedName>
</protein>
<dbReference type="OrthoDB" id="9816428at2"/>
<reference evidence="13 14" key="1">
    <citation type="submission" date="2015-12" db="EMBL/GenBank/DDBJ databases">
        <title>Draft genome sequence of Acidibacillus ferrooxidans ITV001, isolated from a chalcopyrite acid mine drainage site in Brazil.</title>
        <authorList>
            <person name="Dall'Agnol H."/>
            <person name="Nancucheo I."/>
            <person name="Johnson B."/>
            <person name="Oliveira R."/>
            <person name="Leite L."/>
            <person name="Pylro V."/>
            <person name="Nunes G.L."/>
            <person name="Tzotzos G."/>
            <person name="Fernandes G.R."/>
            <person name="Dutra J."/>
            <person name="Orellana S.C."/>
            <person name="Oliveira G."/>
        </authorList>
    </citation>
    <scope>NUCLEOTIDE SEQUENCE [LARGE SCALE GENOMIC DNA]</scope>
    <source>
        <strain evidence="14">ITV01</strain>
    </source>
</reference>
<feature type="transmembrane region" description="Helical" evidence="12">
    <location>
        <begin position="74"/>
        <end position="92"/>
    </location>
</feature>
<evidence type="ECO:0000256" key="3">
    <source>
        <dbReference type="ARBA" id="ARBA00022692"/>
    </source>
</evidence>
<sequence length="275" mass="30270">MRGLVLVEYMHRLIALIASILIPLNAVYMWWTHRKNRLVSRLALLSMLLLALQVALGALIVVFVLPGAFTTIDVGNSFLLLIVLASLTAAGWREHRQKLTKPSAKALQEDADKAKPFRVPVSFALGVIFFQSIVGGYFRHSGNSQALFGQHSYLLSHHQQTMPSETEALFWLVLHIGVTAGVVASIVWLLTLSVRNGRYRIEAFALFTLTVYQIAVGFLTLQTKLAVSSDTLHFAGANALVGVAGYLIAQVLLDASAVRIEAREKTQRKMIPAHS</sequence>
<feature type="transmembrane region" description="Helical" evidence="12">
    <location>
        <begin position="117"/>
        <end position="138"/>
    </location>
</feature>
<name>A0A101XPS1_9BACL</name>
<keyword evidence="9 12" id="KW-0472">Membrane</keyword>
<evidence type="ECO:0000256" key="7">
    <source>
        <dbReference type="ARBA" id="ARBA00023004"/>
    </source>
</evidence>
<dbReference type="Pfam" id="PF02628">
    <property type="entry name" value="COX15-CtaA"/>
    <property type="match status" value="1"/>
</dbReference>
<feature type="transmembrane region" description="Helical" evidence="12">
    <location>
        <begin position="43"/>
        <end position="68"/>
    </location>
</feature>
<evidence type="ECO:0000256" key="8">
    <source>
        <dbReference type="ARBA" id="ARBA00023133"/>
    </source>
</evidence>
<keyword evidence="7" id="KW-0408">Iron</keyword>
<evidence type="ECO:0000256" key="10">
    <source>
        <dbReference type="ARBA" id="ARBA00023157"/>
    </source>
</evidence>
<feature type="transmembrane region" description="Helical" evidence="12">
    <location>
        <begin position="233"/>
        <end position="253"/>
    </location>
</feature>
<proteinExistence type="predicted"/>
<evidence type="ECO:0000313" key="14">
    <source>
        <dbReference type="Proteomes" id="UP000053557"/>
    </source>
</evidence>
<evidence type="ECO:0000256" key="4">
    <source>
        <dbReference type="ARBA" id="ARBA00022723"/>
    </source>
</evidence>
<dbReference type="EMBL" id="LPVJ01000052">
    <property type="protein sequence ID" value="KUO95357.1"/>
    <property type="molecule type" value="Genomic_DNA"/>
</dbReference>
<dbReference type="AlphaFoldDB" id="A0A101XPS1"/>
<dbReference type="Proteomes" id="UP000053557">
    <property type="component" value="Unassembled WGS sequence"/>
</dbReference>
<comment type="caution">
    <text evidence="13">The sequence shown here is derived from an EMBL/GenBank/DDBJ whole genome shotgun (WGS) entry which is preliminary data.</text>
</comment>
<dbReference type="PANTHER" id="PTHR35457:SF1">
    <property type="entry name" value="HEME A SYNTHASE"/>
    <property type="match status" value="1"/>
</dbReference>
<evidence type="ECO:0000256" key="12">
    <source>
        <dbReference type="SAM" id="Phobius"/>
    </source>
</evidence>
<keyword evidence="14" id="KW-1185">Reference proteome</keyword>
<keyword evidence="3 12" id="KW-0812">Transmembrane</keyword>
<keyword evidence="5 12" id="KW-1133">Transmembrane helix</keyword>
<evidence type="ECO:0000256" key="1">
    <source>
        <dbReference type="ARBA" id="ARBA00004141"/>
    </source>
</evidence>
<comment type="pathway">
    <text evidence="11">Porphyrin-containing compound metabolism.</text>
</comment>
<keyword evidence="4" id="KW-0479">Metal-binding</keyword>
<organism evidence="13 14">
    <name type="scientific">Ferroacidibacillus organovorans</name>
    <dbReference type="NCBI Taxonomy" id="1765683"/>
    <lineage>
        <taxon>Bacteria</taxon>
        <taxon>Bacillati</taxon>
        <taxon>Bacillota</taxon>
        <taxon>Bacilli</taxon>
        <taxon>Bacillales</taxon>
        <taxon>Alicyclobacillaceae</taxon>
        <taxon>Ferroacidibacillus</taxon>
    </lineage>
</organism>
<dbReference type="GO" id="GO:0046872">
    <property type="term" value="F:metal ion binding"/>
    <property type="evidence" value="ECO:0007669"/>
    <property type="project" value="UniProtKB-KW"/>
</dbReference>
<dbReference type="InterPro" id="IPR003780">
    <property type="entry name" value="COX15/CtaA_fam"/>
</dbReference>
<keyword evidence="8" id="KW-0350">Heme biosynthesis</keyword>
<feature type="transmembrane region" description="Helical" evidence="12">
    <location>
        <begin position="203"/>
        <end position="221"/>
    </location>
</feature>
<dbReference type="GO" id="GO:0016491">
    <property type="term" value="F:oxidoreductase activity"/>
    <property type="evidence" value="ECO:0007669"/>
    <property type="project" value="UniProtKB-KW"/>
</dbReference>
<evidence type="ECO:0000256" key="5">
    <source>
        <dbReference type="ARBA" id="ARBA00022989"/>
    </source>
</evidence>
<dbReference type="InterPro" id="IPR050450">
    <property type="entry name" value="COX15/CtaA_HemeA_synthase"/>
</dbReference>
<gene>
    <name evidence="13" type="ORF">ATW55_10900</name>
</gene>
<dbReference type="RefSeq" id="WP_067717480.1">
    <property type="nucleotide sequence ID" value="NZ_LPVJ01000052.1"/>
</dbReference>
<comment type="subcellular location">
    <subcellularLocation>
        <location evidence="1">Membrane</location>
        <topology evidence="1">Multi-pass membrane protein</topology>
    </subcellularLocation>
</comment>
<keyword evidence="6" id="KW-0560">Oxidoreductase</keyword>
<feature type="transmembrane region" description="Helical" evidence="12">
    <location>
        <begin position="168"/>
        <end position="191"/>
    </location>
</feature>
<evidence type="ECO:0008006" key="15">
    <source>
        <dbReference type="Google" id="ProtNLM"/>
    </source>
</evidence>
<evidence type="ECO:0000313" key="13">
    <source>
        <dbReference type="EMBL" id="KUO95357.1"/>
    </source>
</evidence>
<dbReference type="GO" id="GO:0016020">
    <property type="term" value="C:membrane"/>
    <property type="evidence" value="ECO:0007669"/>
    <property type="project" value="UniProtKB-SubCell"/>
</dbReference>
<keyword evidence="2" id="KW-1003">Cell membrane</keyword>
<keyword evidence="10" id="KW-1015">Disulfide bond</keyword>
<accession>A0A101XPS1</accession>
<evidence type="ECO:0000256" key="6">
    <source>
        <dbReference type="ARBA" id="ARBA00023002"/>
    </source>
</evidence>
<evidence type="ECO:0000256" key="9">
    <source>
        <dbReference type="ARBA" id="ARBA00023136"/>
    </source>
</evidence>
<evidence type="ECO:0000256" key="2">
    <source>
        <dbReference type="ARBA" id="ARBA00022475"/>
    </source>
</evidence>
<dbReference type="GO" id="GO:0006784">
    <property type="term" value="P:heme A biosynthetic process"/>
    <property type="evidence" value="ECO:0007669"/>
    <property type="project" value="InterPro"/>
</dbReference>
<dbReference type="PANTHER" id="PTHR35457">
    <property type="entry name" value="HEME A SYNTHASE"/>
    <property type="match status" value="1"/>
</dbReference>
<feature type="transmembrane region" description="Helical" evidence="12">
    <location>
        <begin position="12"/>
        <end position="31"/>
    </location>
</feature>
<evidence type="ECO:0000256" key="11">
    <source>
        <dbReference type="ARBA" id="ARBA00023444"/>
    </source>
</evidence>